<dbReference type="Proteomes" id="UP000198287">
    <property type="component" value="Unassembled WGS sequence"/>
</dbReference>
<evidence type="ECO:0000256" key="5">
    <source>
        <dbReference type="ARBA" id="ARBA00022777"/>
    </source>
</evidence>
<dbReference type="GO" id="GO:0005524">
    <property type="term" value="F:ATP binding"/>
    <property type="evidence" value="ECO:0007669"/>
    <property type="project" value="UniProtKB-KW"/>
</dbReference>
<keyword evidence="2" id="KW-0723">Serine/threonine-protein kinase</keyword>
<dbReference type="InterPro" id="IPR050339">
    <property type="entry name" value="CC_SR_Kinase"/>
</dbReference>
<dbReference type="SMART" id="SM00220">
    <property type="entry name" value="S_TKc"/>
    <property type="match status" value="1"/>
</dbReference>
<dbReference type="Gene3D" id="1.10.510.10">
    <property type="entry name" value="Transferase(Phosphotransferase) domain 1"/>
    <property type="match status" value="1"/>
</dbReference>
<dbReference type="SUPFAM" id="SSF56112">
    <property type="entry name" value="Protein kinase-like (PK-like)"/>
    <property type="match status" value="1"/>
</dbReference>
<keyword evidence="7" id="KW-0652">Protein synthesis inhibitor</keyword>
<evidence type="ECO:0000256" key="1">
    <source>
        <dbReference type="ARBA" id="ARBA00012513"/>
    </source>
</evidence>
<dbReference type="GO" id="GO:0005737">
    <property type="term" value="C:cytoplasm"/>
    <property type="evidence" value="ECO:0007669"/>
    <property type="project" value="TreeGrafter"/>
</dbReference>
<dbReference type="PANTHER" id="PTHR11042:SF160">
    <property type="entry name" value="EUKARYOTIC TRANSLATION INITIATION FACTOR 2-ALPHA KINASE 1"/>
    <property type="match status" value="1"/>
</dbReference>
<keyword evidence="13" id="KW-1185">Reference proteome</keyword>
<dbReference type="PROSITE" id="PS00108">
    <property type="entry name" value="PROTEIN_KINASE_ST"/>
    <property type="match status" value="1"/>
</dbReference>
<dbReference type="GO" id="GO:0004694">
    <property type="term" value="F:eukaryotic translation initiation factor 2alpha kinase activity"/>
    <property type="evidence" value="ECO:0007669"/>
    <property type="project" value="TreeGrafter"/>
</dbReference>
<protein>
    <recommendedName>
        <fullName evidence="1">non-specific serine/threonine protein kinase</fullName>
        <ecNumber evidence="1">2.7.11.1</ecNumber>
    </recommendedName>
</protein>
<organism evidence="12 13">
    <name type="scientific">Folsomia candida</name>
    <name type="common">Springtail</name>
    <dbReference type="NCBI Taxonomy" id="158441"/>
    <lineage>
        <taxon>Eukaryota</taxon>
        <taxon>Metazoa</taxon>
        <taxon>Ecdysozoa</taxon>
        <taxon>Arthropoda</taxon>
        <taxon>Hexapoda</taxon>
        <taxon>Collembola</taxon>
        <taxon>Entomobryomorpha</taxon>
        <taxon>Isotomoidea</taxon>
        <taxon>Isotomidae</taxon>
        <taxon>Proisotominae</taxon>
        <taxon>Folsomia</taxon>
    </lineage>
</organism>
<proteinExistence type="inferred from homology"/>
<comment type="catalytic activity">
    <reaction evidence="10">
        <text>L-seryl-[protein] + ATP = O-phospho-L-seryl-[protein] + ADP + H(+)</text>
        <dbReference type="Rhea" id="RHEA:17989"/>
        <dbReference type="Rhea" id="RHEA-COMP:9863"/>
        <dbReference type="Rhea" id="RHEA-COMP:11604"/>
        <dbReference type="ChEBI" id="CHEBI:15378"/>
        <dbReference type="ChEBI" id="CHEBI:29999"/>
        <dbReference type="ChEBI" id="CHEBI:30616"/>
        <dbReference type="ChEBI" id="CHEBI:83421"/>
        <dbReference type="ChEBI" id="CHEBI:456216"/>
        <dbReference type="EC" id="2.7.11.1"/>
    </reaction>
    <physiologicalReaction direction="left-to-right" evidence="10">
        <dbReference type="Rhea" id="RHEA:17990"/>
    </physiologicalReaction>
</comment>
<dbReference type="PROSITE" id="PS50011">
    <property type="entry name" value="PROTEIN_KINASE_DOM"/>
    <property type="match status" value="1"/>
</dbReference>
<reference evidence="12 13" key="1">
    <citation type="submission" date="2015-12" db="EMBL/GenBank/DDBJ databases">
        <title>The genome of Folsomia candida.</title>
        <authorList>
            <person name="Faddeeva A."/>
            <person name="Derks M.F."/>
            <person name="Anvar Y."/>
            <person name="Smit S."/>
            <person name="Van Straalen N."/>
            <person name="Roelofs D."/>
        </authorList>
    </citation>
    <scope>NUCLEOTIDE SEQUENCE [LARGE SCALE GENOMIC DNA]</scope>
    <source>
        <strain evidence="12 13">VU population</strain>
        <tissue evidence="12">Whole body</tissue>
    </source>
</reference>
<dbReference type="InterPro" id="IPR000719">
    <property type="entry name" value="Prot_kinase_dom"/>
</dbReference>
<dbReference type="Pfam" id="PF00069">
    <property type="entry name" value="Pkinase"/>
    <property type="match status" value="1"/>
</dbReference>
<dbReference type="PANTHER" id="PTHR11042">
    <property type="entry name" value="EUKARYOTIC TRANSLATION INITIATION FACTOR 2-ALPHA KINASE EIF2-ALPHA KINASE -RELATED"/>
    <property type="match status" value="1"/>
</dbReference>
<evidence type="ECO:0000256" key="4">
    <source>
        <dbReference type="ARBA" id="ARBA00022741"/>
    </source>
</evidence>
<dbReference type="InterPro" id="IPR011009">
    <property type="entry name" value="Kinase-like_dom_sf"/>
</dbReference>
<comment type="similarity">
    <text evidence="8">Belongs to the protein kinase superfamily. Ser/Thr protein kinase family. GCN2 subfamily.</text>
</comment>
<accession>A0A226EJZ7</accession>
<keyword evidence="3" id="KW-0808">Transferase</keyword>
<keyword evidence="5 12" id="KW-0418">Kinase</keyword>
<keyword evidence="6" id="KW-0067">ATP-binding</keyword>
<evidence type="ECO:0000313" key="13">
    <source>
        <dbReference type="Proteomes" id="UP000198287"/>
    </source>
</evidence>
<dbReference type="GO" id="GO:0017148">
    <property type="term" value="P:negative regulation of translation"/>
    <property type="evidence" value="ECO:0007669"/>
    <property type="project" value="UniProtKB-KW"/>
</dbReference>
<gene>
    <name evidence="12" type="ORF">Fcan01_06438</name>
</gene>
<feature type="domain" description="Protein kinase" evidence="11">
    <location>
        <begin position="17"/>
        <end position="353"/>
    </location>
</feature>
<evidence type="ECO:0000256" key="8">
    <source>
        <dbReference type="ARBA" id="ARBA00037982"/>
    </source>
</evidence>
<sequence>MATATATATSTLHANFKVSYPPLGEGSYGAVLKGTIENRSSAHPIFHVAKFPIPKLPNEPTLETTFALKLIPYGLLGEVVAMSSTCHPNIVQCYNAWVEEDTDLLDYISQQDDSCDNPNRSSALEVKGRTTMHHLPTVLILQLEFCETTMEDWIINRNPEELERRITFAQLVNALIYLQTKKMVHGDLKLNNVLITRSNYNGEVIAKLADFGLINHHAKRIIRTNENSGKVDESALKEYVESRPRFMCPLLAKLGFLKMEHGETVTGATHKNDIYSLGLIWICLLLRFKDAVELRNVVGRAMVHPSKRKNIPVELKEKFPQEEELIMKMIDWDVDLRPNADQVLRTILEHNPAHKISTDFSQNKRNEIQSMVEILDQVLNSEMDELDTNLKILKRREWQFLIEVISQVERHLNPVEDTELWWTAIEMLNKYEDMKTGDAIFWYRKLISKCGEDDNVDLMKMKLNLAMSTDDENECVLLFQNLVSSPIFQDLDLLDPLRLQIQVAHWEMQYSGLGDKDDPSSANDLDQVQKVLVQAEEMYTAVVNIKNMDPLYDTITMFLFSVIINLLTRLGKYDQAEGKLLHVINGSDFSEGVSSLPPNHYTLVSKYCQLLSHLGKNDEAIAMMEPMHDLHMALGDIPHAINALHHLVGFAYQQESKGKKDEKSVDPTDSLLCKYMEKIVRLDNDVFKSGNLLINGDELQFDDDVVLRTRFPNFKEVE</sequence>
<dbReference type="EMBL" id="LNIX01000003">
    <property type="protein sequence ID" value="OXA57610.1"/>
    <property type="molecule type" value="Genomic_DNA"/>
</dbReference>
<evidence type="ECO:0000256" key="3">
    <source>
        <dbReference type="ARBA" id="ARBA00022679"/>
    </source>
</evidence>
<dbReference type="EC" id="2.7.11.1" evidence="1"/>
<comment type="catalytic activity">
    <reaction evidence="9">
        <text>L-threonyl-[protein] + ATP = O-phospho-L-threonyl-[protein] + ADP + H(+)</text>
        <dbReference type="Rhea" id="RHEA:46608"/>
        <dbReference type="Rhea" id="RHEA-COMP:11060"/>
        <dbReference type="Rhea" id="RHEA-COMP:11605"/>
        <dbReference type="ChEBI" id="CHEBI:15378"/>
        <dbReference type="ChEBI" id="CHEBI:30013"/>
        <dbReference type="ChEBI" id="CHEBI:30616"/>
        <dbReference type="ChEBI" id="CHEBI:61977"/>
        <dbReference type="ChEBI" id="CHEBI:456216"/>
        <dbReference type="EC" id="2.7.11.1"/>
    </reaction>
    <physiologicalReaction direction="left-to-right" evidence="9">
        <dbReference type="Rhea" id="RHEA:46609"/>
    </physiologicalReaction>
</comment>
<dbReference type="STRING" id="158441.A0A226EJZ7"/>
<dbReference type="AlphaFoldDB" id="A0A226EJZ7"/>
<evidence type="ECO:0000256" key="9">
    <source>
        <dbReference type="ARBA" id="ARBA00048659"/>
    </source>
</evidence>
<dbReference type="InterPro" id="IPR008271">
    <property type="entry name" value="Ser/Thr_kinase_AS"/>
</dbReference>
<comment type="caution">
    <text evidence="12">The sequence shown here is derived from an EMBL/GenBank/DDBJ whole genome shotgun (WGS) entry which is preliminary data.</text>
</comment>
<dbReference type="Gene3D" id="3.30.200.20">
    <property type="entry name" value="Phosphorylase Kinase, domain 1"/>
    <property type="match status" value="1"/>
</dbReference>
<evidence type="ECO:0000256" key="10">
    <source>
        <dbReference type="ARBA" id="ARBA00048977"/>
    </source>
</evidence>
<dbReference type="GO" id="GO:0005634">
    <property type="term" value="C:nucleus"/>
    <property type="evidence" value="ECO:0007669"/>
    <property type="project" value="TreeGrafter"/>
</dbReference>
<evidence type="ECO:0000256" key="2">
    <source>
        <dbReference type="ARBA" id="ARBA00022527"/>
    </source>
</evidence>
<evidence type="ECO:0000259" key="11">
    <source>
        <dbReference type="PROSITE" id="PS50011"/>
    </source>
</evidence>
<evidence type="ECO:0000256" key="6">
    <source>
        <dbReference type="ARBA" id="ARBA00022840"/>
    </source>
</evidence>
<name>A0A226EJZ7_FOLCA</name>
<dbReference type="OrthoDB" id="1405469at2759"/>
<evidence type="ECO:0000313" key="12">
    <source>
        <dbReference type="EMBL" id="OXA57610.1"/>
    </source>
</evidence>
<keyword evidence="4" id="KW-0547">Nucleotide-binding</keyword>
<evidence type="ECO:0000256" key="7">
    <source>
        <dbReference type="ARBA" id="ARBA00023193"/>
    </source>
</evidence>